<feature type="domain" description="PLD phosphodiesterase" evidence="7">
    <location>
        <begin position="400"/>
        <end position="427"/>
    </location>
</feature>
<dbReference type="SMART" id="SM00155">
    <property type="entry name" value="PLDc"/>
    <property type="match status" value="2"/>
</dbReference>
<dbReference type="Proteomes" id="UP000050786">
    <property type="component" value="Unassembled WGS sequence"/>
</dbReference>
<evidence type="ECO:0000259" key="7">
    <source>
        <dbReference type="PROSITE" id="PS50035"/>
    </source>
</evidence>
<protein>
    <recommendedName>
        <fullName evidence="3">Phospholipase D</fullName>
    </recommendedName>
    <alternativeName>
        <fullName evidence="5">Choline phosphatase</fullName>
    </alternativeName>
</protein>
<sequence>MKPLAVVVCLCSTLALAACAPKTRSYEKTVSSSFAAPANSALVRAANRLGDPKDGRSGVKLISDGEQALVSRLLLAAAAEHTIDAQYYLLHNDPTGHLFAASLLQAADRGVRVRLLLDDMDTSSYDPMTAALDYHENIEIRLFNPFWRDQSLLIAGLTDFKRINRRMHNKSMTADNIFTIVGGRNIGAEYFLAREEMNYADLDVLAAGPVVTEVSQSFDSYWNSEFAVPARVVVGQPESFDLNDARTRLNELVEEAKQTQYGAALRKSAQENFADGALRLNWVPARLHADPPSKAAGVETSEPILASQLLPYFEIASSEVNIISAYFVPRNNGVRWMTELENRGVDVKVVTNSLGSNDVVPVYAHYAKKRRALLRGGVELYELRPDAYQVQRRGINWAQSRSGLHSKAFAIDDRYLFVGSFNWDPRSVNINTEMGILIDSPTMAVQTMGALDAALPAYTYQVTLERAGQLKWRTRGADGEILEYDSEPTGSVWDHIVSGFLGILPIGSQL</sequence>
<feature type="domain" description="PLD phosphodiesterase" evidence="7">
    <location>
        <begin position="163"/>
        <end position="190"/>
    </location>
</feature>
<evidence type="ECO:0000256" key="5">
    <source>
        <dbReference type="ARBA" id="ARBA00029594"/>
    </source>
</evidence>
<dbReference type="AlphaFoldDB" id="A0A0N7LN23"/>
<dbReference type="PROSITE" id="PS50035">
    <property type="entry name" value="PLD"/>
    <property type="match status" value="2"/>
</dbReference>
<dbReference type="GO" id="GO:0005576">
    <property type="term" value="C:extracellular region"/>
    <property type="evidence" value="ECO:0007669"/>
    <property type="project" value="UniProtKB-SubCell"/>
</dbReference>
<feature type="signal peptide" evidence="6">
    <location>
        <begin position="1"/>
        <end position="17"/>
    </location>
</feature>
<accession>A0A0N7LN23</accession>
<dbReference type="PROSITE" id="PS51257">
    <property type="entry name" value="PROKAR_LIPOPROTEIN"/>
    <property type="match status" value="1"/>
</dbReference>
<dbReference type="GO" id="GO:0030572">
    <property type="term" value="F:phosphatidyltransferase activity"/>
    <property type="evidence" value="ECO:0007669"/>
    <property type="project" value="UniProtKB-ARBA"/>
</dbReference>
<dbReference type="EMBL" id="CYPS01000004">
    <property type="protein sequence ID" value="CUH41220.1"/>
    <property type="molecule type" value="Genomic_DNA"/>
</dbReference>
<keyword evidence="8" id="KW-0808">Transferase</keyword>
<dbReference type="PANTHER" id="PTHR21248:SF12">
    <property type="entry name" value="CARDIOLIPIN SYNTHASE C"/>
    <property type="match status" value="1"/>
</dbReference>
<gene>
    <name evidence="8" type="primary">ybhO</name>
    <name evidence="8" type="ORF">RUM4293_00088</name>
</gene>
<evidence type="ECO:0000256" key="2">
    <source>
        <dbReference type="ARBA" id="ARBA00004613"/>
    </source>
</evidence>
<keyword evidence="6" id="KW-0732">Signal</keyword>
<evidence type="ECO:0000313" key="8">
    <source>
        <dbReference type="EMBL" id="CUH41220.1"/>
    </source>
</evidence>
<keyword evidence="9" id="KW-1185">Reference proteome</keyword>
<evidence type="ECO:0000256" key="3">
    <source>
        <dbReference type="ARBA" id="ARBA00018392"/>
    </source>
</evidence>
<evidence type="ECO:0000313" key="9">
    <source>
        <dbReference type="Proteomes" id="UP000050786"/>
    </source>
</evidence>
<dbReference type="RefSeq" id="WP_058271393.1">
    <property type="nucleotide sequence ID" value="NZ_CYPS01000004.1"/>
</dbReference>
<dbReference type="GO" id="GO:0032049">
    <property type="term" value="P:cardiolipin biosynthetic process"/>
    <property type="evidence" value="ECO:0007669"/>
    <property type="project" value="UniProtKB-ARBA"/>
</dbReference>
<evidence type="ECO:0000256" key="6">
    <source>
        <dbReference type="SAM" id="SignalP"/>
    </source>
</evidence>
<dbReference type="InterPro" id="IPR001736">
    <property type="entry name" value="PLipase_D/transphosphatidylase"/>
</dbReference>
<dbReference type="CDD" id="cd09113">
    <property type="entry name" value="PLDc_ymdC_like_2"/>
    <property type="match status" value="1"/>
</dbReference>
<dbReference type="SUPFAM" id="SSF56024">
    <property type="entry name" value="Phospholipase D/nuclease"/>
    <property type="match status" value="2"/>
</dbReference>
<dbReference type="CDD" id="cd09111">
    <property type="entry name" value="PLDc_ymdC_like_1"/>
    <property type="match status" value="1"/>
</dbReference>
<comment type="function">
    <text evidence="1">Could be a virulence factor.</text>
</comment>
<keyword evidence="4" id="KW-0964">Secreted</keyword>
<dbReference type="InterPro" id="IPR025202">
    <property type="entry name" value="PLD-like_dom"/>
</dbReference>
<feature type="chain" id="PRO_5006015424" description="Phospholipase D" evidence="6">
    <location>
        <begin position="18"/>
        <end position="510"/>
    </location>
</feature>
<dbReference type="PANTHER" id="PTHR21248">
    <property type="entry name" value="CARDIOLIPIN SYNTHASE"/>
    <property type="match status" value="1"/>
</dbReference>
<dbReference type="Gene3D" id="3.30.870.10">
    <property type="entry name" value="Endonuclease Chain A"/>
    <property type="match status" value="2"/>
</dbReference>
<proteinExistence type="predicted"/>
<comment type="subcellular location">
    <subcellularLocation>
        <location evidence="2">Secreted</location>
    </subcellularLocation>
</comment>
<evidence type="ECO:0000256" key="1">
    <source>
        <dbReference type="ARBA" id="ARBA00003145"/>
    </source>
</evidence>
<dbReference type="Pfam" id="PF13091">
    <property type="entry name" value="PLDc_2"/>
    <property type="match status" value="2"/>
</dbReference>
<name>A0A0N7LN23_9RHOB</name>
<reference evidence="9" key="1">
    <citation type="submission" date="2015-09" db="EMBL/GenBank/DDBJ databases">
        <authorList>
            <person name="Rodrigo-Torres L."/>
            <person name="Arahal D.R."/>
        </authorList>
    </citation>
    <scope>NUCLEOTIDE SEQUENCE [LARGE SCALE GENOMIC DNA]</scope>
    <source>
        <strain evidence="9">CECT 4293</strain>
    </source>
</reference>
<evidence type="ECO:0000256" key="4">
    <source>
        <dbReference type="ARBA" id="ARBA00022525"/>
    </source>
</evidence>
<organism evidence="8 9">
    <name type="scientific">Ruegeria atlantica</name>
    <dbReference type="NCBI Taxonomy" id="81569"/>
    <lineage>
        <taxon>Bacteria</taxon>
        <taxon>Pseudomonadati</taxon>
        <taxon>Pseudomonadota</taxon>
        <taxon>Alphaproteobacteria</taxon>
        <taxon>Rhodobacterales</taxon>
        <taxon>Roseobacteraceae</taxon>
        <taxon>Ruegeria</taxon>
    </lineage>
</organism>